<accession>A0ABP9Z532</accession>
<dbReference type="Proteomes" id="UP001473302">
    <property type="component" value="Unassembled WGS sequence"/>
</dbReference>
<name>A0ABP9Z532_9FUNG</name>
<evidence type="ECO:0000313" key="2">
    <source>
        <dbReference type="Proteomes" id="UP001473302"/>
    </source>
</evidence>
<comment type="caution">
    <text evidence="1">The sequence shown here is derived from an EMBL/GenBank/DDBJ whole genome shotgun (WGS) entry which is preliminary data.</text>
</comment>
<protein>
    <submittedName>
        <fullName evidence="1">Uncharacterized protein</fullName>
    </submittedName>
</protein>
<keyword evidence="2" id="KW-1185">Reference proteome</keyword>
<evidence type="ECO:0000313" key="1">
    <source>
        <dbReference type="EMBL" id="GAA5814167.1"/>
    </source>
</evidence>
<dbReference type="EMBL" id="BAABUK010000020">
    <property type="protein sequence ID" value="GAA5814167.1"/>
    <property type="molecule type" value="Genomic_DNA"/>
</dbReference>
<gene>
    <name evidence="1" type="ORF">MFLAVUS_007660</name>
</gene>
<reference evidence="1 2" key="1">
    <citation type="submission" date="2024-04" db="EMBL/GenBank/DDBJ databases">
        <title>genome sequences of Mucor flavus KT1a and Helicostylum pulchrum KT1b strains isolated from the surface of a dry-aged beef.</title>
        <authorList>
            <person name="Toyotome T."/>
            <person name="Hosono M."/>
            <person name="Torimaru M."/>
            <person name="Fukuda K."/>
            <person name="Mikami N."/>
        </authorList>
    </citation>
    <scope>NUCLEOTIDE SEQUENCE [LARGE SCALE GENOMIC DNA]</scope>
    <source>
        <strain evidence="1 2">KT1a</strain>
    </source>
</reference>
<organism evidence="1 2">
    <name type="scientific">Mucor flavus</name>
    <dbReference type="NCBI Taxonomy" id="439312"/>
    <lineage>
        <taxon>Eukaryota</taxon>
        <taxon>Fungi</taxon>
        <taxon>Fungi incertae sedis</taxon>
        <taxon>Mucoromycota</taxon>
        <taxon>Mucoromycotina</taxon>
        <taxon>Mucoromycetes</taxon>
        <taxon>Mucorales</taxon>
        <taxon>Mucorineae</taxon>
        <taxon>Mucoraceae</taxon>
        <taxon>Mucor</taxon>
    </lineage>
</organism>
<sequence length="102" mass="11528">MFGLVIACANDNSQIVLDLEECRSGFALFLLESVGKKCIMLVAQPALFDLFTINAKNDKMNNVTILANFQLNKVRCSVNTQLFDRNEHRCLEEDVPASDRFK</sequence>
<proteinExistence type="predicted"/>